<gene>
    <name evidence="2" type="ORF">K491DRAFT_491551</name>
</gene>
<feature type="compositionally biased region" description="Low complexity" evidence="1">
    <location>
        <begin position="107"/>
        <end position="119"/>
    </location>
</feature>
<accession>A0A6A6T244</accession>
<organism evidence="2 3">
    <name type="scientific">Lophiostoma macrostomum CBS 122681</name>
    <dbReference type="NCBI Taxonomy" id="1314788"/>
    <lineage>
        <taxon>Eukaryota</taxon>
        <taxon>Fungi</taxon>
        <taxon>Dikarya</taxon>
        <taxon>Ascomycota</taxon>
        <taxon>Pezizomycotina</taxon>
        <taxon>Dothideomycetes</taxon>
        <taxon>Pleosporomycetidae</taxon>
        <taxon>Pleosporales</taxon>
        <taxon>Lophiostomataceae</taxon>
        <taxon>Lophiostoma</taxon>
    </lineage>
</organism>
<dbReference type="EMBL" id="MU004370">
    <property type="protein sequence ID" value="KAF2654085.1"/>
    <property type="molecule type" value="Genomic_DNA"/>
</dbReference>
<sequence length="125" mass="14070">MFVKESKTRPHPRTRLVEKHDDWSYRRTCARISAAYVCPRGRKWIVVACLILMSQAQLHLAFPETKNLDQRTSGMQHETPSADANLRMRAADACLELIMRRGGSLENGQANPAGQQAAPKSSSRH</sequence>
<proteinExistence type="predicted"/>
<dbReference type="Proteomes" id="UP000799324">
    <property type="component" value="Unassembled WGS sequence"/>
</dbReference>
<feature type="region of interest" description="Disordered" evidence="1">
    <location>
        <begin position="104"/>
        <end position="125"/>
    </location>
</feature>
<name>A0A6A6T244_9PLEO</name>
<dbReference type="AlphaFoldDB" id="A0A6A6T244"/>
<evidence type="ECO:0000256" key="1">
    <source>
        <dbReference type="SAM" id="MobiDB-lite"/>
    </source>
</evidence>
<evidence type="ECO:0000313" key="3">
    <source>
        <dbReference type="Proteomes" id="UP000799324"/>
    </source>
</evidence>
<evidence type="ECO:0000313" key="2">
    <source>
        <dbReference type="EMBL" id="KAF2654085.1"/>
    </source>
</evidence>
<reference evidence="2" key="1">
    <citation type="journal article" date="2020" name="Stud. Mycol.">
        <title>101 Dothideomycetes genomes: a test case for predicting lifestyles and emergence of pathogens.</title>
        <authorList>
            <person name="Haridas S."/>
            <person name="Albert R."/>
            <person name="Binder M."/>
            <person name="Bloem J."/>
            <person name="Labutti K."/>
            <person name="Salamov A."/>
            <person name="Andreopoulos B."/>
            <person name="Baker S."/>
            <person name="Barry K."/>
            <person name="Bills G."/>
            <person name="Bluhm B."/>
            <person name="Cannon C."/>
            <person name="Castanera R."/>
            <person name="Culley D."/>
            <person name="Daum C."/>
            <person name="Ezra D."/>
            <person name="Gonzalez J."/>
            <person name="Henrissat B."/>
            <person name="Kuo A."/>
            <person name="Liang C."/>
            <person name="Lipzen A."/>
            <person name="Lutzoni F."/>
            <person name="Magnuson J."/>
            <person name="Mondo S."/>
            <person name="Nolan M."/>
            <person name="Ohm R."/>
            <person name="Pangilinan J."/>
            <person name="Park H.-J."/>
            <person name="Ramirez L."/>
            <person name="Alfaro M."/>
            <person name="Sun H."/>
            <person name="Tritt A."/>
            <person name="Yoshinaga Y."/>
            <person name="Zwiers L.-H."/>
            <person name="Turgeon B."/>
            <person name="Goodwin S."/>
            <person name="Spatafora J."/>
            <person name="Crous P."/>
            <person name="Grigoriev I."/>
        </authorList>
    </citation>
    <scope>NUCLEOTIDE SEQUENCE</scope>
    <source>
        <strain evidence="2">CBS 122681</strain>
    </source>
</reference>
<protein>
    <submittedName>
        <fullName evidence="2">Uncharacterized protein</fullName>
    </submittedName>
</protein>
<keyword evidence="3" id="KW-1185">Reference proteome</keyword>